<proteinExistence type="predicted"/>
<keyword evidence="2" id="KW-1185">Reference proteome</keyword>
<reference evidence="1 2" key="1">
    <citation type="journal article" date="2018" name="Front. Plant Sci.">
        <title>Red Clover (Trifolium pratense) and Zigzag Clover (T. medium) - A Picture of Genomic Similarities and Differences.</title>
        <authorList>
            <person name="Dluhosova J."/>
            <person name="Istvanek J."/>
            <person name="Nedelnik J."/>
            <person name="Repkova J."/>
        </authorList>
    </citation>
    <scope>NUCLEOTIDE SEQUENCE [LARGE SCALE GENOMIC DNA]</scope>
    <source>
        <strain evidence="2">cv. 10/8</strain>
        <tissue evidence="1">Leaf</tissue>
    </source>
</reference>
<comment type="caution">
    <text evidence="1">The sequence shown here is derived from an EMBL/GenBank/DDBJ whole genome shotgun (WGS) entry which is preliminary data.</text>
</comment>
<dbReference type="Proteomes" id="UP000265520">
    <property type="component" value="Unassembled WGS sequence"/>
</dbReference>
<feature type="non-terminal residue" evidence="1">
    <location>
        <position position="1"/>
    </location>
</feature>
<dbReference type="AlphaFoldDB" id="A0A392SGD5"/>
<protein>
    <submittedName>
        <fullName evidence="1">Uncharacterized protein</fullName>
    </submittedName>
</protein>
<dbReference type="EMBL" id="LXQA010372816">
    <property type="protein sequence ID" value="MCI47467.1"/>
    <property type="molecule type" value="Genomic_DNA"/>
</dbReference>
<accession>A0A392SGD5</accession>
<organism evidence="1 2">
    <name type="scientific">Trifolium medium</name>
    <dbReference type="NCBI Taxonomy" id="97028"/>
    <lineage>
        <taxon>Eukaryota</taxon>
        <taxon>Viridiplantae</taxon>
        <taxon>Streptophyta</taxon>
        <taxon>Embryophyta</taxon>
        <taxon>Tracheophyta</taxon>
        <taxon>Spermatophyta</taxon>
        <taxon>Magnoliopsida</taxon>
        <taxon>eudicotyledons</taxon>
        <taxon>Gunneridae</taxon>
        <taxon>Pentapetalae</taxon>
        <taxon>rosids</taxon>
        <taxon>fabids</taxon>
        <taxon>Fabales</taxon>
        <taxon>Fabaceae</taxon>
        <taxon>Papilionoideae</taxon>
        <taxon>50 kb inversion clade</taxon>
        <taxon>NPAAA clade</taxon>
        <taxon>Hologalegina</taxon>
        <taxon>IRL clade</taxon>
        <taxon>Trifolieae</taxon>
        <taxon>Trifolium</taxon>
    </lineage>
</organism>
<sequence length="50" mass="5783">VGHLLVLKEVLSNSIRIRCFTIFDDTFLEFVNFLIKFSSVSEEDDETCIV</sequence>
<name>A0A392SGD5_9FABA</name>
<evidence type="ECO:0000313" key="2">
    <source>
        <dbReference type="Proteomes" id="UP000265520"/>
    </source>
</evidence>
<evidence type="ECO:0000313" key="1">
    <source>
        <dbReference type="EMBL" id="MCI47467.1"/>
    </source>
</evidence>